<dbReference type="InterPro" id="IPR052184">
    <property type="entry name" value="SDR_enzymes"/>
</dbReference>
<protein>
    <submittedName>
        <fullName evidence="2">Short chain dehydrogenase</fullName>
    </submittedName>
</protein>
<dbReference type="InterPro" id="IPR036291">
    <property type="entry name" value="NAD(P)-bd_dom_sf"/>
</dbReference>
<name>A0A1V9Z2Q3_9STRA</name>
<evidence type="ECO:0000313" key="3">
    <source>
        <dbReference type="Proteomes" id="UP000243217"/>
    </source>
</evidence>
<dbReference type="PRINTS" id="PR00081">
    <property type="entry name" value="GDHRDH"/>
</dbReference>
<dbReference type="Gene3D" id="3.40.50.720">
    <property type="entry name" value="NAD(P)-binding Rossmann-like Domain"/>
    <property type="match status" value="1"/>
</dbReference>
<reference evidence="2 3" key="1">
    <citation type="journal article" date="2014" name="Genome Biol. Evol.">
        <title>The secreted proteins of Achlya hypogyna and Thraustotheca clavata identify the ancestral oomycete secretome and reveal gene acquisitions by horizontal gene transfer.</title>
        <authorList>
            <person name="Misner I."/>
            <person name="Blouin N."/>
            <person name="Leonard G."/>
            <person name="Richards T.A."/>
            <person name="Lane C.E."/>
        </authorList>
    </citation>
    <scope>NUCLEOTIDE SEQUENCE [LARGE SCALE GENOMIC DNA]</scope>
    <source>
        <strain evidence="2 3">ATCC 34112</strain>
    </source>
</reference>
<dbReference type="EMBL" id="JNBS01002359">
    <property type="protein sequence ID" value="OQR92090.1"/>
    <property type="molecule type" value="Genomic_DNA"/>
</dbReference>
<dbReference type="STRING" id="74557.A0A1V9Z2Q3"/>
<dbReference type="PANTHER" id="PTHR45458">
    <property type="entry name" value="SHORT-CHAIN DEHYDROGENASE/REDUCTASE SDR"/>
    <property type="match status" value="1"/>
</dbReference>
<sequence>MSKVVLITGASRGIGLEFAKHYKANGWRVIAAVRNPATATKLQELAVDQIVALDVVNEESVVAAAREIGAKTPINLLINNTGIYEGGSLEKTTKEDLVRQFEINSVGPLTVTKAFLPNLQLAAQKNEQAIFAYITSKMGSIDVNKSGGSYGYRASKAALNSIVKCLSIDLAPLGIVTLLLHPGYVQTDLTGHRGDLTVAQSIEAMSSTLEKVAAKDNANFYDIDGTLLPW</sequence>
<organism evidence="2 3">
    <name type="scientific">Thraustotheca clavata</name>
    <dbReference type="NCBI Taxonomy" id="74557"/>
    <lineage>
        <taxon>Eukaryota</taxon>
        <taxon>Sar</taxon>
        <taxon>Stramenopiles</taxon>
        <taxon>Oomycota</taxon>
        <taxon>Saprolegniomycetes</taxon>
        <taxon>Saprolegniales</taxon>
        <taxon>Achlyaceae</taxon>
        <taxon>Thraustotheca</taxon>
    </lineage>
</organism>
<dbReference type="GO" id="GO:0016616">
    <property type="term" value="F:oxidoreductase activity, acting on the CH-OH group of donors, NAD or NADP as acceptor"/>
    <property type="evidence" value="ECO:0007669"/>
    <property type="project" value="TreeGrafter"/>
</dbReference>
<comment type="caution">
    <text evidence="2">The sequence shown here is derived from an EMBL/GenBank/DDBJ whole genome shotgun (WGS) entry which is preliminary data.</text>
</comment>
<dbReference type="AlphaFoldDB" id="A0A1V9Z2Q3"/>
<dbReference type="SUPFAM" id="SSF51735">
    <property type="entry name" value="NAD(P)-binding Rossmann-fold domains"/>
    <property type="match status" value="1"/>
</dbReference>
<dbReference type="InterPro" id="IPR057326">
    <property type="entry name" value="KR_dom"/>
</dbReference>
<dbReference type="InterPro" id="IPR002347">
    <property type="entry name" value="SDR_fam"/>
</dbReference>
<dbReference type="CDD" id="cd05325">
    <property type="entry name" value="carb_red_sniffer_like_SDR_c"/>
    <property type="match status" value="1"/>
</dbReference>
<keyword evidence="3" id="KW-1185">Reference proteome</keyword>
<dbReference type="OrthoDB" id="1933717at2759"/>
<feature type="domain" description="Ketoreductase" evidence="1">
    <location>
        <begin position="3"/>
        <end position="174"/>
    </location>
</feature>
<dbReference type="Proteomes" id="UP000243217">
    <property type="component" value="Unassembled WGS sequence"/>
</dbReference>
<proteinExistence type="predicted"/>
<dbReference type="Pfam" id="PF00106">
    <property type="entry name" value="adh_short"/>
    <property type="match status" value="1"/>
</dbReference>
<accession>A0A1V9Z2Q3</accession>
<dbReference type="SMART" id="SM00822">
    <property type="entry name" value="PKS_KR"/>
    <property type="match status" value="1"/>
</dbReference>
<evidence type="ECO:0000259" key="1">
    <source>
        <dbReference type="SMART" id="SM00822"/>
    </source>
</evidence>
<gene>
    <name evidence="2" type="ORF">THRCLA_08797</name>
</gene>
<evidence type="ECO:0000313" key="2">
    <source>
        <dbReference type="EMBL" id="OQR92090.1"/>
    </source>
</evidence>
<dbReference type="PANTHER" id="PTHR45458:SF1">
    <property type="entry name" value="SHORT CHAIN DEHYDROGENASE"/>
    <property type="match status" value="1"/>
</dbReference>